<reference evidence="11" key="1">
    <citation type="submission" date="2023-06" db="EMBL/GenBank/DDBJ databases">
        <authorList>
            <consortium name="Lawrence Berkeley National Laboratory"/>
            <person name="Ahrendt S."/>
            <person name="Sahu N."/>
            <person name="Indic B."/>
            <person name="Wong-Bajracharya J."/>
            <person name="Merenyi Z."/>
            <person name="Ke H.-M."/>
            <person name="Monk M."/>
            <person name="Kocsube S."/>
            <person name="Drula E."/>
            <person name="Lipzen A."/>
            <person name="Balint B."/>
            <person name="Henrissat B."/>
            <person name="Andreopoulos B."/>
            <person name="Martin F.M."/>
            <person name="Harder C.B."/>
            <person name="Rigling D."/>
            <person name="Ford K.L."/>
            <person name="Foster G.D."/>
            <person name="Pangilinan J."/>
            <person name="Papanicolaou A."/>
            <person name="Barry K."/>
            <person name="LaButti K."/>
            <person name="Viragh M."/>
            <person name="Koriabine M."/>
            <person name="Yan M."/>
            <person name="Riley R."/>
            <person name="Champramary S."/>
            <person name="Plett K.L."/>
            <person name="Tsai I.J."/>
            <person name="Slot J."/>
            <person name="Sipos G."/>
            <person name="Plett J."/>
            <person name="Nagy L.G."/>
            <person name="Grigoriev I.V."/>
        </authorList>
    </citation>
    <scope>NUCLEOTIDE SEQUENCE</scope>
    <source>
        <strain evidence="11">HWK02</strain>
    </source>
</reference>
<evidence type="ECO:0000313" key="11">
    <source>
        <dbReference type="EMBL" id="KAK0502374.1"/>
    </source>
</evidence>
<evidence type="ECO:0000313" key="12">
    <source>
        <dbReference type="Proteomes" id="UP001175228"/>
    </source>
</evidence>
<comment type="similarity">
    <text evidence="2 9">Belongs to the fungal hydrophobin family.</text>
</comment>
<sequence length="157" mass="15975">MIDFFSDLLLVAFSVRPPLKAMLSSRILVALFYVFTTLTLLAAATPLGSNPTTTTQTVTTTVTASGATTTVTASSCSEGNMQCCNSLQSGNSSVVGTLLGLLGVVLSDVTALVGITCTPITIVGLGGNSCSQQTVCCQNNTFNGIIAIGCVPITISL</sequence>
<keyword evidence="6 9" id="KW-1015">Disulfide bond</keyword>
<gene>
    <name evidence="11" type="ORF">EDD18DRAFT_1140515</name>
</gene>
<keyword evidence="12" id="KW-1185">Reference proteome</keyword>
<dbReference type="PROSITE" id="PS00956">
    <property type="entry name" value="HYDROPHOBIN"/>
    <property type="match status" value="1"/>
</dbReference>
<protein>
    <recommendedName>
        <fullName evidence="9">Hydrophobin</fullName>
    </recommendedName>
</protein>
<keyword evidence="7" id="KW-0325">Glycoprotein</keyword>
<organism evidence="11 12">
    <name type="scientific">Armillaria luteobubalina</name>
    <dbReference type="NCBI Taxonomy" id="153913"/>
    <lineage>
        <taxon>Eukaryota</taxon>
        <taxon>Fungi</taxon>
        <taxon>Dikarya</taxon>
        <taxon>Basidiomycota</taxon>
        <taxon>Agaricomycotina</taxon>
        <taxon>Agaricomycetes</taxon>
        <taxon>Agaricomycetidae</taxon>
        <taxon>Agaricales</taxon>
        <taxon>Marasmiineae</taxon>
        <taxon>Physalacriaceae</taxon>
        <taxon>Armillaria</taxon>
    </lineage>
</organism>
<evidence type="ECO:0000256" key="7">
    <source>
        <dbReference type="ARBA" id="ARBA00023180"/>
    </source>
</evidence>
<evidence type="ECO:0000256" key="1">
    <source>
        <dbReference type="ARBA" id="ARBA00004191"/>
    </source>
</evidence>
<accession>A0AA39QHG0</accession>
<comment type="subunit">
    <text evidence="8">Self-assembles to form functional amyloid fibrils called rodlets. Self-assembly into fibrillar rodlets occurs spontaneously at hydrophobic:hydrophilic interfaces and the rodlets further associate laterally to form amphipathic monolayers.</text>
</comment>
<keyword evidence="10" id="KW-1133">Transmembrane helix</keyword>
<evidence type="ECO:0000256" key="10">
    <source>
        <dbReference type="SAM" id="Phobius"/>
    </source>
</evidence>
<comment type="subcellular location">
    <subcellularLocation>
        <location evidence="1 9">Secreted</location>
        <location evidence="1 9">Cell wall</location>
    </subcellularLocation>
</comment>
<evidence type="ECO:0000256" key="3">
    <source>
        <dbReference type="ARBA" id="ARBA00022512"/>
    </source>
</evidence>
<dbReference type="CDD" id="cd23507">
    <property type="entry name" value="hydrophobin_I"/>
    <property type="match status" value="1"/>
</dbReference>
<keyword evidence="3 9" id="KW-0134">Cell wall</keyword>
<dbReference type="Proteomes" id="UP001175228">
    <property type="component" value="Unassembled WGS sequence"/>
</dbReference>
<name>A0AA39QHG0_9AGAR</name>
<keyword evidence="10" id="KW-0472">Membrane</keyword>
<dbReference type="InterPro" id="IPR001338">
    <property type="entry name" value="Class_I_Hydrophobin"/>
</dbReference>
<feature type="transmembrane region" description="Helical" evidence="10">
    <location>
        <begin position="27"/>
        <end position="47"/>
    </location>
</feature>
<evidence type="ECO:0000256" key="8">
    <source>
        <dbReference type="ARBA" id="ARBA00093546"/>
    </source>
</evidence>
<keyword evidence="4 9" id="KW-0964">Secreted</keyword>
<evidence type="ECO:0000256" key="9">
    <source>
        <dbReference type="RuleBase" id="RU365009"/>
    </source>
</evidence>
<dbReference type="GO" id="GO:0009277">
    <property type="term" value="C:fungal-type cell wall"/>
    <property type="evidence" value="ECO:0007669"/>
    <property type="project" value="InterPro"/>
</dbReference>
<evidence type="ECO:0000256" key="4">
    <source>
        <dbReference type="ARBA" id="ARBA00022525"/>
    </source>
</evidence>
<evidence type="ECO:0000256" key="5">
    <source>
        <dbReference type="ARBA" id="ARBA00022729"/>
    </source>
</evidence>
<comment type="caution">
    <text evidence="11">The sequence shown here is derived from an EMBL/GenBank/DDBJ whole genome shotgun (WGS) entry which is preliminary data.</text>
</comment>
<keyword evidence="5 9" id="KW-0732">Signal</keyword>
<dbReference type="AlphaFoldDB" id="A0AA39QHG0"/>
<evidence type="ECO:0000256" key="6">
    <source>
        <dbReference type="ARBA" id="ARBA00023157"/>
    </source>
</evidence>
<dbReference type="EMBL" id="JAUEPU010000005">
    <property type="protein sequence ID" value="KAK0502374.1"/>
    <property type="molecule type" value="Genomic_DNA"/>
</dbReference>
<dbReference type="GO" id="GO:0005199">
    <property type="term" value="F:structural constituent of cell wall"/>
    <property type="evidence" value="ECO:0007669"/>
    <property type="project" value="InterPro"/>
</dbReference>
<evidence type="ECO:0000256" key="2">
    <source>
        <dbReference type="ARBA" id="ARBA00010446"/>
    </source>
</evidence>
<proteinExistence type="inferred from homology"/>
<dbReference type="InterPro" id="IPR019778">
    <property type="entry name" value="Class_I_Hydrophobin_CS"/>
</dbReference>
<dbReference type="SMART" id="SM00075">
    <property type="entry name" value="HYDRO"/>
    <property type="match status" value="1"/>
</dbReference>
<dbReference type="Pfam" id="PF01185">
    <property type="entry name" value="Hydrophobin"/>
    <property type="match status" value="1"/>
</dbReference>
<keyword evidence="10" id="KW-0812">Transmembrane</keyword>